<evidence type="ECO:0000256" key="9">
    <source>
        <dbReference type="ARBA" id="ARBA00022605"/>
    </source>
</evidence>
<dbReference type="NCBIfam" id="NF002747">
    <property type="entry name" value="PRK02759.1"/>
    <property type="match status" value="1"/>
</dbReference>
<reference evidence="17 18" key="1">
    <citation type="submission" date="2015-09" db="EMBL/GenBank/DDBJ databases">
        <title>Genome sequence of Oxobacter pfennigii DSM 3222.</title>
        <authorList>
            <person name="Poehlein A."/>
            <person name="Bengelsdorf F.R."/>
            <person name="Schiel-Bengelsdorf B."/>
            <person name="Duerre P."/>
            <person name="Daniel R."/>
        </authorList>
    </citation>
    <scope>NUCLEOTIDE SEQUENCE [LARGE SCALE GENOMIC DNA]</scope>
    <source>
        <strain evidence="17 18">DSM 3222</strain>
    </source>
</reference>
<dbReference type="EC" id="3.5.4.19" evidence="15"/>
<dbReference type="InterPro" id="IPR002496">
    <property type="entry name" value="PRib_AMP_CycHydrolase_dom"/>
</dbReference>
<accession>A0A0P8YCS0</accession>
<dbReference type="InterPro" id="IPR021130">
    <property type="entry name" value="PRib-ATP_PPHydrolase-like"/>
</dbReference>
<keyword evidence="14 15" id="KW-0511">Multifunctional enzyme</keyword>
<comment type="caution">
    <text evidence="17">The sequence shown here is derived from an EMBL/GenBank/DDBJ whole genome shotgun (WGS) entry which is preliminary data.</text>
</comment>
<evidence type="ECO:0000256" key="13">
    <source>
        <dbReference type="ARBA" id="ARBA00023102"/>
    </source>
</evidence>
<evidence type="ECO:0000256" key="7">
    <source>
        <dbReference type="ARBA" id="ARBA00008299"/>
    </source>
</evidence>
<evidence type="ECO:0000256" key="2">
    <source>
        <dbReference type="ARBA" id="ARBA00001460"/>
    </source>
</evidence>
<comment type="similarity">
    <text evidence="7 15">In the N-terminal section; belongs to the PRA-CH family.</text>
</comment>
<dbReference type="GO" id="GO:0005524">
    <property type="term" value="F:ATP binding"/>
    <property type="evidence" value="ECO:0007669"/>
    <property type="project" value="UniProtKB-KW"/>
</dbReference>
<evidence type="ECO:0000313" key="17">
    <source>
        <dbReference type="EMBL" id="KPU44962.1"/>
    </source>
</evidence>
<dbReference type="RefSeq" id="WP_054874511.1">
    <property type="nucleotide sequence ID" value="NZ_LKET01000028.1"/>
</dbReference>
<evidence type="ECO:0000256" key="4">
    <source>
        <dbReference type="ARBA" id="ARBA00005169"/>
    </source>
</evidence>
<evidence type="ECO:0000256" key="3">
    <source>
        <dbReference type="ARBA" id="ARBA00004496"/>
    </source>
</evidence>
<evidence type="ECO:0000313" key="18">
    <source>
        <dbReference type="Proteomes" id="UP000050326"/>
    </source>
</evidence>
<dbReference type="Gene3D" id="3.10.20.810">
    <property type="entry name" value="Phosphoribosyl-AMP cyclohydrolase"/>
    <property type="match status" value="1"/>
</dbReference>
<dbReference type="AlphaFoldDB" id="A0A0P8YCS0"/>
<organism evidence="17 18">
    <name type="scientific">Oxobacter pfennigii</name>
    <dbReference type="NCBI Taxonomy" id="36849"/>
    <lineage>
        <taxon>Bacteria</taxon>
        <taxon>Bacillati</taxon>
        <taxon>Bacillota</taxon>
        <taxon>Clostridia</taxon>
        <taxon>Eubacteriales</taxon>
        <taxon>Clostridiaceae</taxon>
        <taxon>Oxobacter</taxon>
    </lineage>
</organism>
<gene>
    <name evidence="17" type="primary">hisE</name>
    <name evidence="15" type="synonym">hisI</name>
    <name evidence="15" type="synonym">hisIE</name>
    <name evidence="17" type="ORF">OXPF_14400</name>
</gene>
<proteinExistence type="inferred from homology"/>
<feature type="region of interest" description="Phosphoribosyl-AMP cyclohydrolase" evidence="15">
    <location>
        <begin position="1"/>
        <end position="112"/>
    </location>
</feature>
<dbReference type="HAMAP" id="MF_01019">
    <property type="entry name" value="HisIE"/>
    <property type="match status" value="1"/>
</dbReference>
<evidence type="ECO:0000256" key="8">
    <source>
        <dbReference type="ARBA" id="ARBA00022490"/>
    </source>
</evidence>
<dbReference type="UniPathway" id="UPA00031">
    <property type="reaction ID" value="UER00007"/>
</dbReference>
<feature type="domain" description="Phosphoribosyl-AMP cyclohydrolase" evidence="16">
    <location>
        <begin position="25"/>
        <end position="98"/>
    </location>
</feature>
<dbReference type="GO" id="GO:0005737">
    <property type="term" value="C:cytoplasm"/>
    <property type="evidence" value="ECO:0007669"/>
    <property type="project" value="UniProtKB-SubCell"/>
</dbReference>
<keyword evidence="11 15" id="KW-0378">Hydrolase</keyword>
<dbReference type="SUPFAM" id="SSF101386">
    <property type="entry name" value="all-alpha NTP pyrophosphatases"/>
    <property type="match status" value="1"/>
</dbReference>
<sequence length="205" mass="23659">MDIKFDDSGLIPAIIQDYVTGEVLMLAYMNEESYKKTLETGLTHFYSRSRKELWNKGATSGNFQYVKEISLDCDSDSLLIKVKQLGAACHTGEFSCFFKNQLKNEEGLNYKILYDIDEIIKDRKANPKEGSYTNYLFDKGIDKILKKIGEESAEVIIAAKNKNPHETIYEMADLIFHSLVLLNEKEIQLDEIFKELKERYNKKAD</sequence>
<protein>
    <recommendedName>
        <fullName evidence="15">Histidine biosynthesis bifunctional protein HisIE</fullName>
    </recommendedName>
    <domain>
        <recommendedName>
            <fullName evidence="15">Phosphoribosyl-AMP cyclohydrolase</fullName>
            <shortName evidence="15">PRA-CH</shortName>
            <ecNumber evidence="15">3.5.4.19</ecNumber>
        </recommendedName>
    </domain>
    <domain>
        <recommendedName>
            <fullName evidence="15">Phosphoribosyl-ATP pyrophosphatase</fullName>
            <shortName evidence="15">PRA-PH</shortName>
            <ecNumber evidence="15">3.6.1.31</ecNumber>
        </recommendedName>
    </domain>
</protein>
<dbReference type="GO" id="GO:0004635">
    <property type="term" value="F:phosphoribosyl-AMP cyclohydrolase activity"/>
    <property type="evidence" value="ECO:0007669"/>
    <property type="project" value="UniProtKB-UniRule"/>
</dbReference>
<dbReference type="FunFam" id="3.10.20.810:FF:000001">
    <property type="entry name" value="Histidine biosynthesis bifunctional protein HisIE"/>
    <property type="match status" value="1"/>
</dbReference>
<evidence type="ECO:0000256" key="1">
    <source>
        <dbReference type="ARBA" id="ARBA00000024"/>
    </source>
</evidence>
<comment type="catalytic activity">
    <reaction evidence="2 15">
        <text>1-(5-phospho-beta-D-ribosyl)-ATP + H2O = 1-(5-phospho-beta-D-ribosyl)-5'-AMP + diphosphate + H(+)</text>
        <dbReference type="Rhea" id="RHEA:22828"/>
        <dbReference type="ChEBI" id="CHEBI:15377"/>
        <dbReference type="ChEBI" id="CHEBI:15378"/>
        <dbReference type="ChEBI" id="CHEBI:33019"/>
        <dbReference type="ChEBI" id="CHEBI:59457"/>
        <dbReference type="ChEBI" id="CHEBI:73183"/>
        <dbReference type="EC" id="3.6.1.31"/>
    </reaction>
</comment>
<evidence type="ECO:0000256" key="10">
    <source>
        <dbReference type="ARBA" id="ARBA00022741"/>
    </source>
</evidence>
<comment type="similarity">
    <text evidence="6 15">In the C-terminal section; belongs to the PRA-PH family.</text>
</comment>
<comment type="pathway">
    <text evidence="4 15">Amino-acid biosynthesis; L-histidine biosynthesis; L-histidine from 5-phospho-alpha-D-ribose 1-diphosphate: step 3/9.</text>
</comment>
<dbReference type="PATRIC" id="fig|36849.3.peg.1527"/>
<evidence type="ECO:0000256" key="15">
    <source>
        <dbReference type="HAMAP-Rule" id="MF_01019"/>
    </source>
</evidence>
<keyword evidence="8 15" id="KW-0963">Cytoplasm</keyword>
<dbReference type="CDD" id="cd11534">
    <property type="entry name" value="NTP-PPase_HisIE_like"/>
    <property type="match status" value="1"/>
</dbReference>
<dbReference type="InterPro" id="IPR008179">
    <property type="entry name" value="HisE"/>
</dbReference>
<dbReference type="InterPro" id="IPR038019">
    <property type="entry name" value="PRib_AMP_CycHydrolase_sf"/>
</dbReference>
<comment type="subcellular location">
    <subcellularLocation>
        <location evidence="3 15">Cytoplasm</location>
    </subcellularLocation>
</comment>
<evidence type="ECO:0000256" key="6">
    <source>
        <dbReference type="ARBA" id="ARBA00007731"/>
    </source>
</evidence>
<dbReference type="EMBL" id="LKET01000028">
    <property type="protein sequence ID" value="KPU44962.1"/>
    <property type="molecule type" value="Genomic_DNA"/>
</dbReference>
<evidence type="ECO:0000256" key="5">
    <source>
        <dbReference type="ARBA" id="ARBA00005204"/>
    </source>
</evidence>
<dbReference type="InterPro" id="IPR026660">
    <property type="entry name" value="PRA-CH"/>
</dbReference>
<dbReference type="Gene3D" id="1.10.287.1080">
    <property type="entry name" value="MazG-like"/>
    <property type="match status" value="1"/>
</dbReference>
<keyword evidence="13 15" id="KW-0368">Histidine biosynthesis</keyword>
<dbReference type="GO" id="GO:0004636">
    <property type="term" value="F:phosphoribosyl-ATP diphosphatase activity"/>
    <property type="evidence" value="ECO:0007669"/>
    <property type="project" value="UniProtKB-UniRule"/>
</dbReference>
<dbReference type="GO" id="GO:0000105">
    <property type="term" value="P:L-histidine biosynthetic process"/>
    <property type="evidence" value="ECO:0007669"/>
    <property type="project" value="UniProtKB-UniRule"/>
</dbReference>
<dbReference type="HAMAP" id="MF_01020">
    <property type="entry name" value="HisE"/>
    <property type="match status" value="1"/>
</dbReference>
<dbReference type="PANTHER" id="PTHR42945">
    <property type="entry name" value="HISTIDINE BIOSYNTHESIS BIFUNCTIONAL PROTEIN"/>
    <property type="match status" value="1"/>
</dbReference>
<dbReference type="Pfam" id="PF01502">
    <property type="entry name" value="PRA-CH"/>
    <property type="match status" value="1"/>
</dbReference>
<feature type="region of interest" description="Phosphoribosyl-ATP pyrophosphohydrolase" evidence="15">
    <location>
        <begin position="113"/>
        <end position="205"/>
    </location>
</feature>
<keyword evidence="9 15" id="KW-0028">Amino-acid biosynthesis</keyword>
<evidence type="ECO:0000256" key="12">
    <source>
        <dbReference type="ARBA" id="ARBA00022840"/>
    </source>
</evidence>
<dbReference type="Pfam" id="PF01503">
    <property type="entry name" value="PRA-PH"/>
    <property type="match status" value="1"/>
</dbReference>
<comment type="pathway">
    <text evidence="5 15">Amino-acid biosynthesis; L-histidine biosynthesis; L-histidine from 5-phospho-alpha-D-ribose 1-diphosphate: step 2/9.</text>
</comment>
<evidence type="ECO:0000256" key="11">
    <source>
        <dbReference type="ARBA" id="ARBA00022801"/>
    </source>
</evidence>
<dbReference type="NCBIfam" id="TIGR03188">
    <property type="entry name" value="histidine_hisI"/>
    <property type="match status" value="1"/>
</dbReference>
<dbReference type="SUPFAM" id="SSF141734">
    <property type="entry name" value="HisI-like"/>
    <property type="match status" value="1"/>
</dbReference>
<evidence type="ECO:0000259" key="16">
    <source>
        <dbReference type="Pfam" id="PF01502"/>
    </source>
</evidence>
<dbReference type="InterPro" id="IPR023019">
    <property type="entry name" value="His_synth_HisIE"/>
</dbReference>
<keyword evidence="10 15" id="KW-0547">Nucleotide-binding</keyword>
<dbReference type="NCBIfam" id="NF001611">
    <property type="entry name" value="PRK00400.1-3"/>
    <property type="match status" value="1"/>
</dbReference>
<dbReference type="STRING" id="36849.OXPF_14400"/>
<dbReference type="HAMAP" id="MF_01021">
    <property type="entry name" value="HisI"/>
    <property type="match status" value="1"/>
</dbReference>
<evidence type="ECO:0000256" key="14">
    <source>
        <dbReference type="ARBA" id="ARBA00023268"/>
    </source>
</evidence>
<dbReference type="Proteomes" id="UP000050326">
    <property type="component" value="Unassembled WGS sequence"/>
</dbReference>
<dbReference type="EC" id="3.6.1.31" evidence="15"/>
<dbReference type="PANTHER" id="PTHR42945:SF9">
    <property type="entry name" value="HISTIDINE BIOSYNTHESIS BIFUNCTIONAL PROTEIN HISIE"/>
    <property type="match status" value="1"/>
</dbReference>
<keyword evidence="18" id="KW-1185">Reference proteome</keyword>
<dbReference type="NCBIfam" id="NF000768">
    <property type="entry name" value="PRK00051.1"/>
    <property type="match status" value="1"/>
</dbReference>
<name>A0A0P8YCS0_9CLOT</name>
<keyword evidence="12 15" id="KW-0067">ATP-binding</keyword>
<dbReference type="OrthoDB" id="9795769at2"/>
<comment type="catalytic activity">
    <reaction evidence="1 15">
        <text>1-(5-phospho-beta-D-ribosyl)-5'-AMP + H2O = 1-(5-phospho-beta-D-ribosyl)-5-[(5-phospho-beta-D-ribosylamino)methylideneamino]imidazole-4-carboxamide</text>
        <dbReference type="Rhea" id="RHEA:20049"/>
        <dbReference type="ChEBI" id="CHEBI:15377"/>
        <dbReference type="ChEBI" id="CHEBI:58435"/>
        <dbReference type="ChEBI" id="CHEBI:59457"/>
        <dbReference type="EC" id="3.5.4.19"/>
    </reaction>
</comment>